<sequence length="269" mass="29349">MDKKVVLITGGSSGIGKAIGTFLTSKGLTVYGTTRNPDNYPYFDAFELIQLDVKDVESIQRAISEVVSKEGRLDVLINNAGKGITGPIEETPHEEILDVFDTNFHGPVHVMKAVLPQMRQQGGGAIINITSIAGYMGLPFRGFYSATKGALGLITEALRMEVKDFGITITNVAPGDFATNIAAGRYHAPVLNGSPYEDKYAHTIESINDDVNSAGDPIQVAEAVYKIINQKRPKVHNPVGAFMQKFSLVLKNILPDKLYEKLLINHYKL</sequence>
<keyword evidence="5" id="KW-1185">Reference proteome</keyword>
<keyword evidence="2" id="KW-0560">Oxidoreductase</keyword>
<comment type="caution">
    <text evidence="4">The sequence shown here is derived from an EMBL/GenBank/DDBJ whole genome shotgun (WGS) entry which is preliminary data.</text>
</comment>
<proteinExistence type="inferred from homology"/>
<dbReference type="InterPro" id="IPR051911">
    <property type="entry name" value="SDR_oxidoreductase"/>
</dbReference>
<dbReference type="Gene3D" id="3.40.50.720">
    <property type="entry name" value="NAD(P)-binding Rossmann-like Domain"/>
    <property type="match status" value="1"/>
</dbReference>
<evidence type="ECO:0000313" key="4">
    <source>
        <dbReference type="EMBL" id="RYC52862.1"/>
    </source>
</evidence>
<gene>
    <name evidence="4" type="ORF">DN53_01180</name>
</gene>
<dbReference type="PRINTS" id="PR00081">
    <property type="entry name" value="GDHRDH"/>
</dbReference>
<dbReference type="InterPro" id="IPR002347">
    <property type="entry name" value="SDR_fam"/>
</dbReference>
<dbReference type="SUPFAM" id="SSF51735">
    <property type="entry name" value="NAD(P)-binding Rossmann-fold domains"/>
    <property type="match status" value="1"/>
</dbReference>
<evidence type="ECO:0000313" key="5">
    <source>
        <dbReference type="Proteomes" id="UP000290261"/>
    </source>
</evidence>
<dbReference type="EMBL" id="JJMP01000001">
    <property type="protein sequence ID" value="RYC52862.1"/>
    <property type="molecule type" value="Genomic_DNA"/>
</dbReference>
<evidence type="ECO:0000256" key="3">
    <source>
        <dbReference type="RuleBase" id="RU000363"/>
    </source>
</evidence>
<dbReference type="InterPro" id="IPR036291">
    <property type="entry name" value="NAD(P)-bd_dom_sf"/>
</dbReference>
<dbReference type="PANTHER" id="PTHR43976">
    <property type="entry name" value="SHORT CHAIN DEHYDROGENASE"/>
    <property type="match status" value="1"/>
</dbReference>
<reference evidence="4 5" key="1">
    <citation type="submission" date="2014-04" db="EMBL/GenBank/DDBJ databases">
        <title>Whole genome of Muricauda olearia.</title>
        <authorList>
            <person name="Zhang X.-H."/>
            <person name="Tang K."/>
        </authorList>
    </citation>
    <scope>NUCLEOTIDE SEQUENCE [LARGE SCALE GENOMIC DNA]</scope>
    <source>
        <strain evidence="4 5">Th120</strain>
    </source>
</reference>
<dbReference type="RefSeq" id="WP_129652588.1">
    <property type="nucleotide sequence ID" value="NZ_ML142907.1"/>
</dbReference>
<evidence type="ECO:0000256" key="1">
    <source>
        <dbReference type="ARBA" id="ARBA00006484"/>
    </source>
</evidence>
<organism evidence="4 5">
    <name type="scientific">Flagellimonas olearia</name>
    <dbReference type="NCBI Taxonomy" id="552546"/>
    <lineage>
        <taxon>Bacteria</taxon>
        <taxon>Pseudomonadati</taxon>
        <taxon>Bacteroidota</taxon>
        <taxon>Flavobacteriia</taxon>
        <taxon>Flavobacteriales</taxon>
        <taxon>Flavobacteriaceae</taxon>
        <taxon>Flagellimonas</taxon>
    </lineage>
</organism>
<dbReference type="AlphaFoldDB" id="A0A444VQ97"/>
<dbReference type="Proteomes" id="UP000290261">
    <property type="component" value="Unassembled WGS sequence"/>
</dbReference>
<dbReference type="CDD" id="cd05374">
    <property type="entry name" value="17beta-HSD-like_SDR_c"/>
    <property type="match status" value="1"/>
</dbReference>
<comment type="similarity">
    <text evidence="1 3">Belongs to the short-chain dehydrogenases/reductases (SDR) family.</text>
</comment>
<name>A0A444VQ97_9FLAO</name>
<dbReference type="PROSITE" id="PS00061">
    <property type="entry name" value="ADH_SHORT"/>
    <property type="match status" value="1"/>
</dbReference>
<evidence type="ECO:0000256" key="2">
    <source>
        <dbReference type="ARBA" id="ARBA00023002"/>
    </source>
</evidence>
<protein>
    <submittedName>
        <fullName evidence="4">Short-chain dehydrogenase</fullName>
    </submittedName>
</protein>
<dbReference type="GO" id="GO:0016491">
    <property type="term" value="F:oxidoreductase activity"/>
    <property type="evidence" value="ECO:0007669"/>
    <property type="project" value="UniProtKB-KW"/>
</dbReference>
<dbReference type="Pfam" id="PF00106">
    <property type="entry name" value="adh_short"/>
    <property type="match status" value="1"/>
</dbReference>
<dbReference type="InterPro" id="IPR020904">
    <property type="entry name" value="Sc_DH/Rdtase_CS"/>
</dbReference>
<accession>A0A444VQ97</accession>
<dbReference type="PRINTS" id="PR00080">
    <property type="entry name" value="SDRFAMILY"/>
</dbReference>
<dbReference type="PANTHER" id="PTHR43976:SF16">
    <property type="entry name" value="SHORT-CHAIN DEHYDROGENASE_REDUCTASE FAMILY PROTEIN"/>
    <property type="match status" value="1"/>
</dbReference>